<reference evidence="5 6" key="1">
    <citation type="submission" date="2024-09" db="EMBL/GenBank/DDBJ databases">
        <title>Nodulacao em especies de Leguminosae Basais da Amazonia e Caracterizacao dos Rizobios e Bacterias Associadas aos Nodulos.</title>
        <authorList>
            <person name="Jambeiro I.C.A."/>
            <person name="Lopes I.S."/>
            <person name="Aguiar E.R.G.R."/>
            <person name="Santos A.F.J."/>
            <person name="Dos Santos J.M.F."/>
            <person name="Gross E."/>
        </authorList>
    </citation>
    <scope>NUCLEOTIDE SEQUENCE [LARGE SCALE GENOMIC DNA]</scope>
    <source>
        <strain evidence="5 6">BRUESC1165</strain>
    </source>
</reference>
<dbReference type="InterPro" id="IPR036907">
    <property type="entry name" value="5'-Nucleotdase_C_sf"/>
</dbReference>
<protein>
    <submittedName>
        <fullName evidence="5">Bifunctional metallophosphatase/5'-nucleotidase</fullName>
    </submittedName>
</protein>
<dbReference type="PANTHER" id="PTHR11575:SF24">
    <property type="entry name" value="5'-NUCLEOTIDASE"/>
    <property type="match status" value="1"/>
</dbReference>
<dbReference type="Pfam" id="PF02872">
    <property type="entry name" value="5_nucleotid_C"/>
    <property type="match status" value="1"/>
</dbReference>
<evidence type="ECO:0000313" key="6">
    <source>
        <dbReference type="Proteomes" id="UP001593940"/>
    </source>
</evidence>
<evidence type="ECO:0000259" key="4">
    <source>
        <dbReference type="Pfam" id="PF02872"/>
    </source>
</evidence>
<dbReference type="InterPro" id="IPR004843">
    <property type="entry name" value="Calcineurin-like_PHP"/>
</dbReference>
<keyword evidence="1 2" id="KW-0732">Signal</keyword>
<dbReference type="RefSeq" id="WP_246520393.1">
    <property type="nucleotide sequence ID" value="NZ_JAFBID010000021.1"/>
</dbReference>
<dbReference type="InterPro" id="IPR006179">
    <property type="entry name" value="5_nucleotidase/apyrase"/>
</dbReference>
<comment type="caution">
    <text evidence="5">The sequence shown here is derived from an EMBL/GenBank/DDBJ whole genome shotgun (WGS) entry which is preliminary data.</text>
</comment>
<dbReference type="InterPro" id="IPR029052">
    <property type="entry name" value="Metallo-depent_PP-like"/>
</dbReference>
<dbReference type="SUPFAM" id="SSF56300">
    <property type="entry name" value="Metallo-dependent phosphatases"/>
    <property type="match status" value="1"/>
</dbReference>
<keyword evidence="2" id="KW-0378">Hydrolase</keyword>
<name>A0ABV6YD66_9HYPH</name>
<feature type="chain" id="PRO_5044965194" evidence="2">
    <location>
        <begin position="29"/>
        <end position="503"/>
    </location>
</feature>
<dbReference type="SUPFAM" id="SSF55816">
    <property type="entry name" value="5'-nucleotidase (syn. UDP-sugar hydrolase), C-terminal domain"/>
    <property type="match status" value="1"/>
</dbReference>
<dbReference type="PRINTS" id="PR01607">
    <property type="entry name" value="APYRASEFAMLY"/>
</dbReference>
<keyword evidence="6" id="KW-1185">Reference proteome</keyword>
<dbReference type="Proteomes" id="UP001593940">
    <property type="component" value="Unassembled WGS sequence"/>
</dbReference>
<dbReference type="Gene3D" id="3.90.780.10">
    <property type="entry name" value="5'-Nucleotidase, C-terminal domain"/>
    <property type="match status" value="1"/>
</dbReference>
<gene>
    <name evidence="5" type="ORF">ACETIH_21530</name>
</gene>
<keyword evidence="2" id="KW-0547">Nucleotide-binding</keyword>
<dbReference type="EMBL" id="JBHOMY010000083">
    <property type="protein sequence ID" value="MFC1459238.1"/>
    <property type="molecule type" value="Genomic_DNA"/>
</dbReference>
<dbReference type="PANTHER" id="PTHR11575">
    <property type="entry name" value="5'-NUCLEOTIDASE-RELATED"/>
    <property type="match status" value="1"/>
</dbReference>
<evidence type="ECO:0000313" key="5">
    <source>
        <dbReference type="EMBL" id="MFC1459238.1"/>
    </source>
</evidence>
<evidence type="ECO:0000259" key="3">
    <source>
        <dbReference type="Pfam" id="PF00149"/>
    </source>
</evidence>
<organism evidence="5 6">
    <name type="scientific">Microvirga arabica</name>
    <dbReference type="NCBI Taxonomy" id="1128671"/>
    <lineage>
        <taxon>Bacteria</taxon>
        <taxon>Pseudomonadati</taxon>
        <taxon>Pseudomonadota</taxon>
        <taxon>Alphaproteobacteria</taxon>
        <taxon>Hyphomicrobiales</taxon>
        <taxon>Methylobacteriaceae</taxon>
        <taxon>Microvirga</taxon>
    </lineage>
</organism>
<comment type="similarity">
    <text evidence="2">Belongs to the 5'-nucleotidase family.</text>
</comment>
<evidence type="ECO:0000256" key="2">
    <source>
        <dbReference type="RuleBase" id="RU362119"/>
    </source>
</evidence>
<sequence>MMLQSRPSAALRAGFLGLSLLLSGTALAQEAVTIRFVHTNDIDRMSAEKGRGGFARLATVVKEEKAKGNAFFIHAGDTISPSLLSGFDKGAHVIDILNRMGVDAMAPGNHEFDLGDAAFRARMAEAKFDVLATNIVDGNGLPANTKADKMIEVQGVKIGLFGLTTEDTPIASSPGTIKFSSTIDTARAKSKELREKGADIVVAIAHTPLEVDMIIARSAGVDVIIGGHDEHLLAFYDGKVVLSEAESQANFVNVVELSVNKATKDGKTTVTWSPNFRIVDTVSVKPDPDIEAVVKGYEDKLSKELDIEIGTTETPLDSRRATVRGGEAAMGNLIADAMKAAVGADVAITNGGGIRADKQYQAGQKLTRRDILSEMPFGNTTVLLEVTGAQIKDALENGVSQVRELGGRFPQVSGIVAEVDVKEPVGSRVKSVKINGQPLDPAKIYKLATNDFVGRGGDGYRSFIGAKSLIDASASQLMASQVIDYVAKAGKVAPKVEGRVVLR</sequence>
<dbReference type="Gene3D" id="3.60.21.10">
    <property type="match status" value="1"/>
</dbReference>
<dbReference type="InterPro" id="IPR008334">
    <property type="entry name" value="5'-Nucleotdase_C"/>
</dbReference>
<feature type="signal peptide" evidence="2">
    <location>
        <begin position="1"/>
        <end position="28"/>
    </location>
</feature>
<feature type="domain" description="5'-Nucleotidase C-terminal" evidence="4">
    <location>
        <begin position="309"/>
        <end position="461"/>
    </location>
</feature>
<feature type="domain" description="Calcineurin-like phosphoesterase" evidence="3">
    <location>
        <begin position="34"/>
        <end position="229"/>
    </location>
</feature>
<accession>A0ABV6YD66</accession>
<proteinExistence type="inferred from homology"/>
<evidence type="ECO:0000256" key="1">
    <source>
        <dbReference type="ARBA" id="ARBA00022729"/>
    </source>
</evidence>
<dbReference type="Pfam" id="PF00149">
    <property type="entry name" value="Metallophos"/>
    <property type="match status" value="1"/>
</dbReference>